<dbReference type="SMART" id="SM00387">
    <property type="entry name" value="HATPase_c"/>
    <property type="match status" value="1"/>
</dbReference>
<dbReference type="SUPFAM" id="SSF55874">
    <property type="entry name" value="ATPase domain of HSP90 chaperone/DNA topoisomerase II/histidine kinase"/>
    <property type="match status" value="1"/>
</dbReference>
<dbReference type="InterPro" id="IPR003594">
    <property type="entry name" value="HATPase_dom"/>
</dbReference>
<dbReference type="Gene3D" id="1.10.287.130">
    <property type="match status" value="1"/>
</dbReference>
<dbReference type="InterPro" id="IPR036890">
    <property type="entry name" value="HATPase_C_sf"/>
</dbReference>
<dbReference type="PROSITE" id="PS50109">
    <property type="entry name" value="HIS_KIN"/>
    <property type="match status" value="1"/>
</dbReference>
<evidence type="ECO:0000256" key="10">
    <source>
        <dbReference type="ARBA" id="ARBA00022777"/>
    </source>
</evidence>
<evidence type="ECO:0000256" key="2">
    <source>
        <dbReference type="ARBA" id="ARBA00004429"/>
    </source>
</evidence>
<dbReference type="PROSITE" id="PS50885">
    <property type="entry name" value="HAMP"/>
    <property type="match status" value="1"/>
</dbReference>
<dbReference type="GO" id="GO:0005524">
    <property type="term" value="F:ATP binding"/>
    <property type="evidence" value="ECO:0007669"/>
    <property type="project" value="UniProtKB-KW"/>
</dbReference>
<feature type="domain" description="HAMP" evidence="18">
    <location>
        <begin position="189"/>
        <end position="241"/>
    </location>
</feature>
<dbReference type="InterPro" id="IPR003660">
    <property type="entry name" value="HAMP_dom"/>
</dbReference>
<evidence type="ECO:0000256" key="1">
    <source>
        <dbReference type="ARBA" id="ARBA00000085"/>
    </source>
</evidence>
<keyword evidence="5" id="KW-0997">Cell inner membrane</keyword>
<feature type="region of interest" description="Disordered" evidence="15">
    <location>
        <begin position="96"/>
        <end position="117"/>
    </location>
</feature>
<dbReference type="Pfam" id="PF00512">
    <property type="entry name" value="HisKA"/>
    <property type="match status" value="1"/>
</dbReference>
<name>A0ABW5AIQ5_9BRAD</name>
<keyword evidence="20" id="KW-1185">Reference proteome</keyword>
<dbReference type="Gene3D" id="3.30.565.10">
    <property type="entry name" value="Histidine kinase-like ATPase, C-terminal domain"/>
    <property type="match status" value="1"/>
</dbReference>
<evidence type="ECO:0000256" key="8">
    <source>
        <dbReference type="ARBA" id="ARBA00022692"/>
    </source>
</evidence>
<evidence type="ECO:0000313" key="19">
    <source>
        <dbReference type="EMBL" id="MFD2182829.1"/>
    </source>
</evidence>
<keyword evidence="8 16" id="KW-0812">Transmembrane</keyword>
<keyword evidence="7" id="KW-0808">Transferase</keyword>
<dbReference type="PANTHER" id="PTHR44936">
    <property type="entry name" value="SENSOR PROTEIN CREC"/>
    <property type="match status" value="1"/>
</dbReference>
<dbReference type="InterPro" id="IPR005467">
    <property type="entry name" value="His_kinase_dom"/>
</dbReference>
<evidence type="ECO:0000256" key="14">
    <source>
        <dbReference type="ARBA" id="ARBA00023136"/>
    </source>
</evidence>
<dbReference type="PANTHER" id="PTHR44936:SF5">
    <property type="entry name" value="SENSOR HISTIDINE KINASE ENVZ"/>
    <property type="match status" value="1"/>
</dbReference>
<proteinExistence type="predicted"/>
<dbReference type="EC" id="2.7.13.3" evidence="3"/>
<keyword evidence="14 16" id="KW-0472">Membrane</keyword>
<dbReference type="InterPro" id="IPR036097">
    <property type="entry name" value="HisK_dim/P_sf"/>
</dbReference>
<dbReference type="Proteomes" id="UP001597314">
    <property type="component" value="Unassembled WGS sequence"/>
</dbReference>
<dbReference type="SMART" id="SM00388">
    <property type="entry name" value="HisKA"/>
    <property type="match status" value="1"/>
</dbReference>
<dbReference type="Pfam" id="PF02518">
    <property type="entry name" value="HATPase_c"/>
    <property type="match status" value="1"/>
</dbReference>
<keyword evidence="10" id="KW-0418">Kinase</keyword>
<dbReference type="InterPro" id="IPR003661">
    <property type="entry name" value="HisK_dim/P_dom"/>
</dbReference>
<feature type="transmembrane region" description="Helical" evidence="16">
    <location>
        <begin position="171"/>
        <end position="191"/>
    </location>
</feature>
<evidence type="ECO:0000256" key="3">
    <source>
        <dbReference type="ARBA" id="ARBA00012438"/>
    </source>
</evidence>
<evidence type="ECO:0000256" key="16">
    <source>
        <dbReference type="SAM" id="Phobius"/>
    </source>
</evidence>
<dbReference type="InterPro" id="IPR050980">
    <property type="entry name" value="2C_sensor_his_kinase"/>
</dbReference>
<dbReference type="CDD" id="cd00082">
    <property type="entry name" value="HisKA"/>
    <property type="match status" value="1"/>
</dbReference>
<feature type="region of interest" description="Disordered" evidence="15">
    <location>
        <begin position="454"/>
        <end position="487"/>
    </location>
</feature>
<comment type="catalytic activity">
    <reaction evidence="1">
        <text>ATP + protein L-histidine = ADP + protein N-phospho-L-histidine.</text>
        <dbReference type="EC" id="2.7.13.3"/>
    </reaction>
</comment>
<keyword evidence="11 19" id="KW-0067">ATP-binding</keyword>
<dbReference type="SUPFAM" id="SSF47384">
    <property type="entry name" value="Homodimeric domain of signal transducing histidine kinase"/>
    <property type="match status" value="1"/>
</dbReference>
<keyword evidence="13" id="KW-0902">Two-component regulatory system</keyword>
<evidence type="ECO:0000256" key="6">
    <source>
        <dbReference type="ARBA" id="ARBA00022553"/>
    </source>
</evidence>
<dbReference type="RefSeq" id="WP_378478002.1">
    <property type="nucleotide sequence ID" value="NZ_JBHUIW010000012.1"/>
</dbReference>
<keyword evidence="4" id="KW-1003">Cell membrane</keyword>
<dbReference type="EMBL" id="JBHUIW010000012">
    <property type="protein sequence ID" value="MFD2182829.1"/>
    <property type="molecule type" value="Genomic_DNA"/>
</dbReference>
<evidence type="ECO:0000256" key="13">
    <source>
        <dbReference type="ARBA" id="ARBA00023012"/>
    </source>
</evidence>
<evidence type="ECO:0000256" key="4">
    <source>
        <dbReference type="ARBA" id="ARBA00022475"/>
    </source>
</evidence>
<comment type="caution">
    <text evidence="19">The sequence shown here is derived from an EMBL/GenBank/DDBJ whole genome shotgun (WGS) entry which is preliminary data.</text>
</comment>
<evidence type="ECO:0000259" key="18">
    <source>
        <dbReference type="PROSITE" id="PS50885"/>
    </source>
</evidence>
<evidence type="ECO:0000256" key="5">
    <source>
        <dbReference type="ARBA" id="ARBA00022519"/>
    </source>
</evidence>
<evidence type="ECO:0000256" key="7">
    <source>
        <dbReference type="ARBA" id="ARBA00022679"/>
    </source>
</evidence>
<evidence type="ECO:0000313" key="20">
    <source>
        <dbReference type="Proteomes" id="UP001597314"/>
    </source>
</evidence>
<comment type="subcellular location">
    <subcellularLocation>
        <location evidence="2">Cell inner membrane</location>
        <topology evidence="2">Multi-pass membrane protein</topology>
    </subcellularLocation>
</comment>
<keyword evidence="9" id="KW-0547">Nucleotide-binding</keyword>
<organism evidence="19 20">
    <name type="scientific">Rhodoplanes azumiensis</name>
    <dbReference type="NCBI Taxonomy" id="1897628"/>
    <lineage>
        <taxon>Bacteria</taxon>
        <taxon>Pseudomonadati</taxon>
        <taxon>Pseudomonadota</taxon>
        <taxon>Alphaproteobacteria</taxon>
        <taxon>Hyphomicrobiales</taxon>
        <taxon>Nitrobacteraceae</taxon>
        <taxon>Rhodoplanes</taxon>
    </lineage>
</organism>
<dbReference type="SMART" id="SM00304">
    <property type="entry name" value="HAMP"/>
    <property type="match status" value="1"/>
</dbReference>
<evidence type="ECO:0000256" key="12">
    <source>
        <dbReference type="ARBA" id="ARBA00022989"/>
    </source>
</evidence>
<gene>
    <name evidence="19" type="ORF">ACFSOX_11760</name>
</gene>
<evidence type="ECO:0000256" key="9">
    <source>
        <dbReference type="ARBA" id="ARBA00022741"/>
    </source>
</evidence>
<keyword evidence="6" id="KW-0597">Phosphoprotein</keyword>
<dbReference type="InterPro" id="IPR004358">
    <property type="entry name" value="Sig_transdc_His_kin-like_C"/>
</dbReference>
<reference evidence="20" key="1">
    <citation type="journal article" date="2019" name="Int. J. Syst. Evol. Microbiol.">
        <title>The Global Catalogue of Microorganisms (GCM) 10K type strain sequencing project: providing services to taxonomists for standard genome sequencing and annotation.</title>
        <authorList>
            <consortium name="The Broad Institute Genomics Platform"/>
            <consortium name="The Broad Institute Genome Sequencing Center for Infectious Disease"/>
            <person name="Wu L."/>
            <person name="Ma J."/>
        </authorList>
    </citation>
    <scope>NUCLEOTIDE SEQUENCE [LARGE SCALE GENOMIC DNA]</scope>
    <source>
        <strain evidence="20">CGMCC 1.6774</strain>
    </source>
</reference>
<feature type="compositionally biased region" description="Pro residues" evidence="15">
    <location>
        <begin position="102"/>
        <end position="114"/>
    </location>
</feature>
<feature type="transmembrane region" description="Helical" evidence="16">
    <location>
        <begin position="17"/>
        <end position="38"/>
    </location>
</feature>
<keyword evidence="12 16" id="KW-1133">Transmembrane helix</keyword>
<dbReference type="Pfam" id="PF00672">
    <property type="entry name" value="HAMP"/>
    <property type="match status" value="1"/>
</dbReference>
<protein>
    <recommendedName>
        <fullName evidence="3">histidine kinase</fullName>
        <ecNumber evidence="3">2.7.13.3</ecNumber>
    </recommendedName>
</protein>
<feature type="domain" description="Histidine kinase" evidence="17">
    <location>
        <begin position="249"/>
        <end position="449"/>
    </location>
</feature>
<evidence type="ECO:0000259" key="17">
    <source>
        <dbReference type="PROSITE" id="PS50109"/>
    </source>
</evidence>
<evidence type="ECO:0000256" key="11">
    <source>
        <dbReference type="ARBA" id="ARBA00022840"/>
    </source>
</evidence>
<evidence type="ECO:0000256" key="15">
    <source>
        <dbReference type="SAM" id="MobiDB-lite"/>
    </source>
</evidence>
<accession>A0ABW5AIQ5</accession>
<dbReference type="PRINTS" id="PR00344">
    <property type="entry name" value="BCTRLSENSOR"/>
</dbReference>
<sequence length="487" mass="51081">MRPALGRLFPLSIGTQIAGLVVVSLLGIHGLLTLLLFFGDRDDGRAREDMAAQLVALVRLAEADPDGRDALIARAATAFPQFGLARGEVMPPVPGRIAPSPGLAPPPGRPPPEPWGLDRELRALPAGVTASAIAPAEPGAPRRITVRLSDGTALAATVPPRWRPPFGPLQVTIVILASLVTVLSGWAALALTRPLRAFASAAEAFRPDGEIVPLAERGPQEIQVAARALNGMRARIKAMVEERSQMLAAVGHDLRTPITRLRLRSEFIEDDVLRAQALADLDQMRGMVESLLVFMRSGQSARAPVMVDLTASLTTVCDQFADLGHAVTYSGPDHAVILGHPDELQRAVTNLVDNAVRYAGRATVRLSLAADRVAIDVEDDGPGLPDAQKSAMLRPFARGESARSMDGTTGFGLGLSIAQVVAAAHGGSLALLDASPHGLLARITLPGDVIVRARADGPNGGSATASEDDRTPAEGPPEPSSVQVVRA</sequence>